<dbReference type="Proteomes" id="UP000518266">
    <property type="component" value="Unassembled WGS sequence"/>
</dbReference>
<dbReference type="Pfam" id="PF23544">
    <property type="entry name" value="AtuA_ferredoxin"/>
    <property type="match status" value="1"/>
</dbReference>
<sequence length="140" mass="15761">MHPKAELKSFPAAPTASDWRSWLHEEWRQGDSANIGVIARHPLFFPYLKKHLTSSVVEDYFSHLITPGTKDAVTRYTLPGINGLNFVLQSSLGGGGVASLRSDPQVKRDFRGIEPRCDPTPLPPPQECFPEELRLFIRNH</sequence>
<proteinExistence type="predicted"/>
<gene>
    <name evidence="2" type="ORF">F7725_005011</name>
</gene>
<evidence type="ECO:0000313" key="3">
    <source>
        <dbReference type="Proteomes" id="UP000518266"/>
    </source>
</evidence>
<dbReference type="PANTHER" id="PTHR47708">
    <property type="match status" value="1"/>
</dbReference>
<dbReference type="OrthoDB" id="10265871at2759"/>
<comment type="caution">
    <text evidence="2">The sequence shown here is derived from an EMBL/GenBank/DDBJ whole genome shotgun (WGS) entry which is preliminary data.</text>
</comment>
<keyword evidence="3" id="KW-1185">Reference proteome</keyword>
<dbReference type="AlphaFoldDB" id="A0A7J5XLT8"/>
<evidence type="ECO:0000259" key="1">
    <source>
        <dbReference type="Pfam" id="PF23544"/>
    </source>
</evidence>
<dbReference type="InterPro" id="IPR056362">
    <property type="entry name" value="AtuA-like_ferredoxin_dom"/>
</dbReference>
<accession>A0A7J5XLT8</accession>
<feature type="domain" description="AtuA-like ferredoxin-fold" evidence="1">
    <location>
        <begin position="30"/>
        <end position="107"/>
    </location>
</feature>
<protein>
    <recommendedName>
        <fullName evidence="1">AtuA-like ferredoxin-fold domain-containing protein</fullName>
    </recommendedName>
</protein>
<organism evidence="2 3">
    <name type="scientific">Dissostichus mawsoni</name>
    <name type="common">Antarctic cod</name>
    <dbReference type="NCBI Taxonomy" id="36200"/>
    <lineage>
        <taxon>Eukaryota</taxon>
        <taxon>Metazoa</taxon>
        <taxon>Chordata</taxon>
        <taxon>Craniata</taxon>
        <taxon>Vertebrata</taxon>
        <taxon>Euteleostomi</taxon>
        <taxon>Actinopterygii</taxon>
        <taxon>Neopterygii</taxon>
        <taxon>Teleostei</taxon>
        <taxon>Neoteleostei</taxon>
        <taxon>Acanthomorphata</taxon>
        <taxon>Eupercaria</taxon>
        <taxon>Perciformes</taxon>
        <taxon>Notothenioidei</taxon>
        <taxon>Nototheniidae</taxon>
        <taxon>Dissostichus</taxon>
    </lineage>
</organism>
<dbReference type="PANTHER" id="PTHR47708:SF2">
    <property type="entry name" value="SI:CH73-132F6.5"/>
    <property type="match status" value="1"/>
</dbReference>
<name>A0A7J5XLT8_DISMA</name>
<evidence type="ECO:0000313" key="2">
    <source>
        <dbReference type="EMBL" id="KAF3837547.1"/>
    </source>
</evidence>
<dbReference type="EMBL" id="JAAKFY010000023">
    <property type="protein sequence ID" value="KAF3837547.1"/>
    <property type="molecule type" value="Genomic_DNA"/>
</dbReference>
<reference evidence="2 3" key="1">
    <citation type="submission" date="2020-03" db="EMBL/GenBank/DDBJ databases">
        <title>Dissostichus mawsoni Genome sequencing and assembly.</title>
        <authorList>
            <person name="Park H."/>
        </authorList>
    </citation>
    <scope>NUCLEOTIDE SEQUENCE [LARGE SCALE GENOMIC DNA]</scope>
    <source>
        <strain evidence="2">DM0001</strain>
        <tissue evidence="2">Muscle</tissue>
    </source>
</reference>